<organism evidence="2 3">
    <name type="scientific">Pseudodonghicola xiamenensis</name>
    <dbReference type="NCBI Taxonomy" id="337702"/>
    <lineage>
        <taxon>Bacteria</taxon>
        <taxon>Pseudomonadati</taxon>
        <taxon>Pseudomonadota</taxon>
        <taxon>Alphaproteobacteria</taxon>
        <taxon>Rhodobacterales</taxon>
        <taxon>Paracoccaceae</taxon>
        <taxon>Pseudodonghicola</taxon>
    </lineage>
</organism>
<feature type="transmembrane region" description="Helical" evidence="1">
    <location>
        <begin position="29"/>
        <end position="49"/>
    </location>
</feature>
<accession>A0A8J3H6T2</accession>
<keyword evidence="3" id="KW-1185">Reference proteome</keyword>
<keyword evidence="1" id="KW-0472">Membrane</keyword>
<gene>
    <name evidence="2" type="ORF">GCM10010961_26570</name>
</gene>
<comment type="caution">
    <text evidence="2">The sequence shown here is derived from an EMBL/GenBank/DDBJ whole genome shotgun (WGS) entry which is preliminary data.</text>
</comment>
<evidence type="ECO:0000313" key="3">
    <source>
        <dbReference type="Proteomes" id="UP000611500"/>
    </source>
</evidence>
<dbReference type="RefSeq" id="WP_035367228.1">
    <property type="nucleotide sequence ID" value="NZ_BNAP01000011.1"/>
</dbReference>
<reference evidence="2" key="2">
    <citation type="submission" date="2020-09" db="EMBL/GenBank/DDBJ databases">
        <authorList>
            <person name="Sun Q."/>
            <person name="Zhou Y."/>
        </authorList>
    </citation>
    <scope>NUCLEOTIDE SEQUENCE</scope>
    <source>
        <strain evidence="2">CGMCC 1.7081</strain>
    </source>
</reference>
<evidence type="ECO:0000256" key="1">
    <source>
        <dbReference type="SAM" id="Phobius"/>
    </source>
</evidence>
<reference evidence="2" key="1">
    <citation type="journal article" date="2014" name="Int. J. Syst. Evol. Microbiol.">
        <title>Complete genome sequence of Corynebacterium casei LMG S-19264T (=DSM 44701T), isolated from a smear-ripened cheese.</title>
        <authorList>
            <consortium name="US DOE Joint Genome Institute (JGI-PGF)"/>
            <person name="Walter F."/>
            <person name="Albersmeier A."/>
            <person name="Kalinowski J."/>
            <person name="Ruckert C."/>
        </authorList>
    </citation>
    <scope>NUCLEOTIDE SEQUENCE</scope>
    <source>
        <strain evidence="2">CGMCC 1.7081</strain>
    </source>
</reference>
<proteinExistence type="predicted"/>
<dbReference type="EMBL" id="BNAP01000011">
    <property type="protein sequence ID" value="GHG93835.1"/>
    <property type="molecule type" value="Genomic_DNA"/>
</dbReference>
<keyword evidence="1" id="KW-1133">Transmembrane helix</keyword>
<evidence type="ECO:0008006" key="4">
    <source>
        <dbReference type="Google" id="ProtNLM"/>
    </source>
</evidence>
<dbReference type="AlphaFoldDB" id="A0A8J3H6T2"/>
<name>A0A8J3H6T2_9RHOB</name>
<dbReference type="Proteomes" id="UP000611500">
    <property type="component" value="Unassembled WGS sequence"/>
</dbReference>
<protein>
    <recommendedName>
        <fullName evidence="4">Flp pilus assembly protein, pilin Flp</fullName>
    </recommendedName>
</protein>
<evidence type="ECO:0000313" key="2">
    <source>
        <dbReference type="EMBL" id="GHG93835.1"/>
    </source>
</evidence>
<keyword evidence="1" id="KW-0812">Transmembrane</keyword>
<sequence length="81" mass="8133">MHMADGIRLAIKFLGLRCRDESGAVTVEWVVLTSAVVALAAGVGSLLVGDGDGTVLQALHTLLDRVMDEAAGAAGGDGTGL</sequence>